<name>A0A1L8R4D6_9ENTE</name>
<dbReference type="InterPro" id="IPR013249">
    <property type="entry name" value="RNA_pol_sigma70_r4_t2"/>
</dbReference>
<dbReference type="CDD" id="cd06171">
    <property type="entry name" value="Sigma70_r4"/>
    <property type="match status" value="1"/>
</dbReference>
<dbReference type="Pfam" id="PF04542">
    <property type="entry name" value="Sigma70_r2"/>
    <property type="match status" value="1"/>
</dbReference>
<dbReference type="InterPro" id="IPR007627">
    <property type="entry name" value="RNA_pol_sigma70_r2"/>
</dbReference>
<dbReference type="Gene3D" id="1.10.10.10">
    <property type="entry name" value="Winged helix-like DNA-binding domain superfamily/Winged helix DNA-binding domain"/>
    <property type="match status" value="1"/>
</dbReference>
<dbReference type="STRING" id="317010.RU96_GL000801"/>
<evidence type="ECO:0000259" key="5">
    <source>
        <dbReference type="Pfam" id="PF04542"/>
    </source>
</evidence>
<organism evidence="7 8">
    <name type="scientific">Enterococcus canintestini</name>
    <dbReference type="NCBI Taxonomy" id="317010"/>
    <lineage>
        <taxon>Bacteria</taxon>
        <taxon>Bacillati</taxon>
        <taxon>Bacillota</taxon>
        <taxon>Bacilli</taxon>
        <taxon>Lactobacillales</taxon>
        <taxon>Enterococcaceae</taxon>
        <taxon>Enterococcus</taxon>
    </lineage>
</organism>
<dbReference type="SUPFAM" id="SSF88946">
    <property type="entry name" value="Sigma2 domain of RNA polymerase sigma factors"/>
    <property type="match status" value="1"/>
</dbReference>
<dbReference type="InterPro" id="IPR039425">
    <property type="entry name" value="RNA_pol_sigma-70-like"/>
</dbReference>
<dbReference type="InterPro" id="IPR014284">
    <property type="entry name" value="RNA_pol_sigma-70_dom"/>
</dbReference>
<comment type="similarity">
    <text evidence="1">Belongs to the sigma-70 factor family. ECF subfamily.</text>
</comment>
<evidence type="ECO:0000256" key="3">
    <source>
        <dbReference type="ARBA" id="ARBA00023082"/>
    </source>
</evidence>
<accession>A0A1L8R4D6</accession>
<dbReference type="RefSeq" id="WP_071865322.1">
    <property type="nucleotide sequence ID" value="NZ_JBHLVQ010000020.1"/>
</dbReference>
<evidence type="ECO:0000256" key="1">
    <source>
        <dbReference type="ARBA" id="ARBA00010641"/>
    </source>
</evidence>
<feature type="domain" description="RNA polymerase sigma factor 70 region 4 type 2" evidence="6">
    <location>
        <begin position="118"/>
        <end position="164"/>
    </location>
</feature>
<dbReference type="InterPro" id="IPR036388">
    <property type="entry name" value="WH-like_DNA-bd_sf"/>
</dbReference>
<protein>
    <submittedName>
        <fullName evidence="7">Sigma-70 family RNA polymerase sigma factor</fullName>
    </submittedName>
</protein>
<dbReference type="OrthoDB" id="9782703at2"/>
<dbReference type="AlphaFoldDB" id="A0A1L8R4D6"/>
<keyword evidence="4" id="KW-0804">Transcription</keyword>
<feature type="domain" description="RNA polymerase sigma-70 region 2" evidence="5">
    <location>
        <begin position="24"/>
        <end position="88"/>
    </location>
</feature>
<evidence type="ECO:0000256" key="2">
    <source>
        <dbReference type="ARBA" id="ARBA00023015"/>
    </source>
</evidence>
<dbReference type="Gene3D" id="1.10.1740.10">
    <property type="match status" value="1"/>
</dbReference>
<dbReference type="GO" id="GO:0003677">
    <property type="term" value="F:DNA binding"/>
    <property type="evidence" value="ECO:0007669"/>
    <property type="project" value="InterPro"/>
</dbReference>
<sequence length="176" mass="20519">MQDDTKLIKKAQKGNHEAFISVMKKYEVRLYNLAKKYLQNEHDVADVLQETTINAFENLKKLNNPQYFYTWVCRILINNCKKLLLKKQHTYANEIPEATEEMVQPTKIDLNEAMTMNQFLQSLQDTYRIPLILYYYNGFSVKEISAVLAEPEGTVKSKLSRGRNLLKKMYLKAGGD</sequence>
<dbReference type="PANTHER" id="PTHR43133">
    <property type="entry name" value="RNA POLYMERASE ECF-TYPE SIGMA FACTO"/>
    <property type="match status" value="1"/>
</dbReference>
<comment type="caution">
    <text evidence="7">The sequence shown here is derived from an EMBL/GenBank/DDBJ whole genome shotgun (WGS) entry which is preliminary data.</text>
</comment>
<proteinExistence type="inferred from homology"/>
<dbReference type="GO" id="GO:0006352">
    <property type="term" value="P:DNA-templated transcription initiation"/>
    <property type="evidence" value="ECO:0007669"/>
    <property type="project" value="InterPro"/>
</dbReference>
<evidence type="ECO:0000256" key="4">
    <source>
        <dbReference type="ARBA" id="ARBA00023163"/>
    </source>
</evidence>
<dbReference type="InterPro" id="IPR013324">
    <property type="entry name" value="RNA_pol_sigma_r3/r4-like"/>
</dbReference>
<dbReference type="Pfam" id="PF08281">
    <property type="entry name" value="Sigma70_r4_2"/>
    <property type="match status" value="1"/>
</dbReference>
<dbReference type="EMBL" id="JXKG01000016">
    <property type="protein sequence ID" value="OJG14614.1"/>
    <property type="molecule type" value="Genomic_DNA"/>
</dbReference>
<evidence type="ECO:0000313" key="7">
    <source>
        <dbReference type="EMBL" id="OJG14614.1"/>
    </source>
</evidence>
<dbReference type="PANTHER" id="PTHR43133:SF51">
    <property type="entry name" value="RNA POLYMERASE SIGMA FACTOR"/>
    <property type="match status" value="1"/>
</dbReference>
<keyword evidence="3" id="KW-0731">Sigma factor</keyword>
<dbReference type="GO" id="GO:0016987">
    <property type="term" value="F:sigma factor activity"/>
    <property type="evidence" value="ECO:0007669"/>
    <property type="project" value="UniProtKB-KW"/>
</dbReference>
<keyword evidence="2" id="KW-0805">Transcription regulation</keyword>
<evidence type="ECO:0000313" key="8">
    <source>
        <dbReference type="Proteomes" id="UP000182835"/>
    </source>
</evidence>
<dbReference type="Proteomes" id="UP000182835">
    <property type="component" value="Unassembled WGS sequence"/>
</dbReference>
<dbReference type="NCBIfam" id="TIGR02937">
    <property type="entry name" value="sigma70-ECF"/>
    <property type="match status" value="1"/>
</dbReference>
<reference evidence="7 8" key="1">
    <citation type="submission" date="2014-12" db="EMBL/GenBank/DDBJ databases">
        <title>Draft genome sequences of 29 type strains of Enterococci.</title>
        <authorList>
            <person name="Zhong Z."/>
            <person name="Sun Z."/>
            <person name="Liu W."/>
            <person name="Zhang W."/>
            <person name="Zhang H."/>
        </authorList>
    </citation>
    <scope>NUCLEOTIDE SEQUENCE [LARGE SCALE GENOMIC DNA]</scope>
    <source>
        <strain evidence="7 8">DSM 21207</strain>
    </source>
</reference>
<gene>
    <name evidence="7" type="ORF">RU96_GL000801</name>
</gene>
<dbReference type="SUPFAM" id="SSF88659">
    <property type="entry name" value="Sigma3 and sigma4 domains of RNA polymerase sigma factors"/>
    <property type="match status" value="1"/>
</dbReference>
<evidence type="ECO:0000259" key="6">
    <source>
        <dbReference type="Pfam" id="PF08281"/>
    </source>
</evidence>
<dbReference type="InterPro" id="IPR013325">
    <property type="entry name" value="RNA_pol_sigma_r2"/>
</dbReference>